<protein>
    <recommendedName>
        <fullName evidence="3">DUF4232 domain-containing protein</fullName>
    </recommendedName>
</protein>
<accession>A0A285GXN2</accession>
<feature type="compositionally biased region" description="Low complexity" evidence="1">
    <location>
        <begin position="28"/>
        <end position="53"/>
    </location>
</feature>
<sequence>MRRTIIAVGAGLVLAAGGCASSNGDSGAAPATTPPATATTTPDTAGATVAPTPSATRTMTTSVKSCLSKNLEVTVVADAGGGSAGHTTENIVFANKSGLACTLYGYPGVSFVAGDQGKQVGSAFTRTPGEKRKVTLEPGDKVRAAIQIANYQNVDAASCKPVQVRGLRVYPPNETAAVFVAQPQTACSAPNQAAGQVQPVTAE</sequence>
<evidence type="ECO:0000313" key="5">
    <source>
        <dbReference type="Proteomes" id="UP000219612"/>
    </source>
</evidence>
<dbReference type="EMBL" id="OBDY01000003">
    <property type="protein sequence ID" value="SNY28410.1"/>
    <property type="molecule type" value="Genomic_DNA"/>
</dbReference>
<dbReference type="Pfam" id="PF14016">
    <property type="entry name" value="DUF4232"/>
    <property type="match status" value="1"/>
</dbReference>
<name>A0A285GXN2_9ACTN</name>
<keyword evidence="2" id="KW-0732">Signal</keyword>
<feature type="domain" description="DUF4232" evidence="3">
    <location>
        <begin position="66"/>
        <end position="199"/>
    </location>
</feature>
<gene>
    <name evidence="4" type="ORF">SAMN05421748_10377</name>
</gene>
<dbReference type="OrthoDB" id="3268346at2"/>
<evidence type="ECO:0000256" key="1">
    <source>
        <dbReference type="SAM" id="MobiDB-lite"/>
    </source>
</evidence>
<dbReference type="RefSeq" id="WP_097319316.1">
    <property type="nucleotide sequence ID" value="NZ_OBDY01000003.1"/>
</dbReference>
<proteinExistence type="predicted"/>
<feature type="signal peptide" evidence="2">
    <location>
        <begin position="1"/>
        <end position="22"/>
    </location>
</feature>
<dbReference type="Proteomes" id="UP000219612">
    <property type="component" value="Unassembled WGS sequence"/>
</dbReference>
<feature type="chain" id="PRO_5039611432" description="DUF4232 domain-containing protein" evidence="2">
    <location>
        <begin position="23"/>
        <end position="203"/>
    </location>
</feature>
<dbReference type="PROSITE" id="PS51257">
    <property type="entry name" value="PROKAR_LIPOPROTEIN"/>
    <property type="match status" value="1"/>
</dbReference>
<evidence type="ECO:0000313" key="4">
    <source>
        <dbReference type="EMBL" id="SNY28410.1"/>
    </source>
</evidence>
<dbReference type="AlphaFoldDB" id="A0A285GXN2"/>
<dbReference type="InterPro" id="IPR025326">
    <property type="entry name" value="DUF4232"/>
</dbReference>
<evidence type="ECO:0000256" key="2">
    <source>
        <dbReference type="SAM" id="SignalP"/>
    </source>
</evidence>
<evidence type="ECO:0000259" key="3">
    <source>
        <dbReference type="Pfam" id="PF14016"/>
    </source>
</evidence>
<reference evidence="4 5" key="1">
    <citation type="submission" date="2017-09" db="EMBL/GenBank/DDBJ databases">
        <authorList>
            <person name="Ehlers B."/>
            <person name="Leendertz F.H."/>
        </authorList>
    </citation>
    <scope>NUCLEOTIDE SEQUENCE [LARGE SCALE GENOMIC DNA]</scope>
    <source>
        <strain evidence="4 5">CGMCC 4.6857</strain>
    </source>
</reference>
<keyword evidence="5" id="KW-1185">Reference proteome</keyword>
<organism evidence="4 5">
    <name type="scientific">Paractinoplanes atraurantiacus</name>
    <dbReference type="NCBI Taxonomy" id="1036182"/>
    <lineage>
        <taxon>Bacteria</taxon>
        <taxon>Bacillati</taxon>
        <taxon>Actinomycetota</taxon>
        <taxon>Actinomycetes</taxon>
        <taxon>Micromonosporales</taxon>
        <taxon>Micromonosporaceae</taxon>
        <taxon>Paractinoplanes</taxon>
    </lineage>
</organism>
<feature type="region of interest" description="Disordered" evidence="1">
    <location>
        <begin position="24"/>
        <end position="58"/>
    </location>
</feature>